<comment type="caution">
    <text evidence="5">The sequence shown here is derived from an EMBL/GenBank/DDBJ whole genome shotgun (WGS) entry which is preliminary data.</text>
</comment>
<dbReference type="SUPFAM" id="SSF46894">
    <property type="entry name" value="C-terminal effector domain of the bipartite response regulators"/>
    <property type="match status" value="1"/>
</dbReference>
<dbReference type="InterPro" id="IPR036388">
    <property type="entry name" value="WH-like_DNA-bd_sf"/>
</dbReference>
<keyword evidence="2" id="KW-0238">DNA-binding</keyword>
<evidence type="ECO:0000313" key="5">
    <source>
        <dbReference type="EMBL" id="RLP77818.1"/>
    </source>
</evidence>
<dbReference type="CDD" id="cd06170">
    <property type="entry name" value="LuxR_C_like"/>
    <property type="match status" value="1"/>
</dbReference>
<dbReference type="Proteomes" id="UP000272503">
    <property type="component" value="Unassembled WGS sequence"/>
</dbReference>
<evidence type="ECO:0000256" key="2">
    <source>
        <dbReference type="ARBA" id="ARBA00023125"/>
    </source>
</evidence>
<accession>A0A3L7ADM6</accession>
<dbReference type="SMART" id="SM00421">
    <property type="entry name" value="HTH_LUXR"/>
    <property type="match status" value="1"/>
</dbReference>
<evidence type="ECO:0000313" key="6">
    <source>
        <dbReference type="Proteomes" id="UP000272503"/>
    </source>
</evidence>
<evidence type="ECO:0000256" key="1">
    <source>
        <dbReference type="ARBA" id="ARBA00023015"/>
    </source>
</evidence>
<dbReference type="EMBL" id="RCUX01000001">
    <property type="protein sequence ID" value="RLP77818.1"/>
    <property type="molecule type" value="Genomic_DNA"/>
</dbReference>
<dbReference type="RefSeq" id="WP_121646914.1">
    <property type="nucleotide sequence ID" value="NZ_RCUX01000001.1"/>
</dbReference>
<keyword evidence="3" id="KW-0804">Transcription</keyword>
<gene>
    <name evidence="5" type="ORF">D9V32_00330</name>
</gene>
<dbReference type="InterPro" id="IPR016032">
    <property type="entry name" value="Sig_transdc_resp-reg_C-effctor"/>
</dbReference>
<dbReference type="Pfam" id="PF00196">
    <property type="entry name" value="GerE"/>
    <property type="match status" value="1"/>
</dbReference>
<dbReference type="InterPro" id="IPR027417">
    <property type="entry name" value="P-loop_NTPase"/>
</dbReference>
<dbReference type="PANTHER" id="PTHR44688:SF16">
    <property type="entry name" value="DNA-BINDING TRANSCRIPTIONAL ACTIVATOR DEVR_DOSR"/>
    <property type="match status" value="1"/>
</dbReference>
<reference evidence="5 6" key="1">
    <citation type="submission" date="2018-10" db="EMBL/GenBank/DDBJ databases">
        <authorList>
            <person name="Li J."/>
        </authorList>
    </citation>
    <scope>NUCLEOTIDE SEQUENCE [LARGE SCALE GENOMIC DNA]</scope>
    <source>
        <strain evidence="5 6">IF 016277</strain>
    </source>
</reference>
<dbReference type="AlphaFoldDB" id="A0A3L7ADM6"/>
<evidence type="ECO:0000259" key="4">
    <source>
        <dbReference type="PROSITE" id="PS50043"/>
    </source>
</evidence>
<dbReference type="PANTHER" id="PTHR44688">
    <property type="entry name" value="DNA-BINDING TRANSCRIPTIONAL ACTIVATOR DEVR_DOSR"/>
    <property type="match status" value="1"/>
</dbReference>
<evidence type="ECO:0000256" key="3">
    <source>
        <dbReference type="ARBA" id="ARBA00023163"/>
    </source>
</evidence>
<organism evidence="5 6">
    <name type="scientific">Mycetocola tolaasinivorans</name>
    <dbReference type="NCBI Taxonomy" id="76635"/>
    <lineage>
        <taxon>Bacteria</taxon>
        <taxon>Bacillati</taxon>
        <taxon>Actinomycetota</taxon>
        <taxon>Actinomycetes</taxon>
        <taxon>Micrococcales</taxon>
        <taxon>Microbacteriaceae</taxon>
        <taxon>Mycetocola</taxon>
    </lineage>
</organism>
<dbReference type="SUPFAM" id="SSF52540">
    <property type="entry name" value="P-loop containing nucleoside triphosphate hydrolases"/>
    <property type="match status" value="1"/>
</dbReference>
<proteinExistence type="predicted"/>
<keyword evidence="1" id="KW-0805">Transcription regulation</keyword>
<protein>
    <recommendedName>
        <fullName evidence="4">HTH luxR-type domain-containing protein</fullName>
    </recommendedName>
</protein>
<dbReference type="PROSITE" id="PS50043">
    <property type="entry name" value="HTH_LUXR_2"/>
    <property type="match status" value="1"/>
</dbReference>
<dbReference type="Gene3D" id="1.10.10.10">
    <property type="entry name" value="Winged helix-like DNA-binding domain superfamily/Winged helix DNA-binding domain"/>
    <property type="match status" value="1"/>
</dbReference>
<keyword evidence="6" id="KW-1185">Reference proteome</keyword>
<dbReference type="GO" id="GO:0006355">
    <property type="term" value="P:regulation of DNA-templated transcription"/>
    <property type="evidence" value="ECO:0007669"/>
    <property type="project" value="InterPro"/>
</dbReference>
<sequence length="824" mass="90734">MLRHDTWVAGATTNGFVLDDIVSESFGHLRDGRSVRLVGDAGSGRSSVLEKCIELVEATGREVLVARGEPAAQLEPGYGLQQLGLTVAGRTPNALVDMFSRELSSSGPTVIAIDDAAYLDTLSLRVIETVRMRTGIPLIRVERGHDAARTGFRPYWPEAEVSIPTLRLDQVGLVVAAILHGPVELSTITRVLTVSGGNPRFIRAIMDLAQRRGTVRLQNGRWSGQLPLFDNELAHLVEAHVGHEPQVRSALRWLAAHGPLPAPEAERELGFEIIEDLRGRGYLVDLPSDHDTSEIHVWPPLVQQLFSPSHAPISDVVDGQLVNVQESSREAELVTADAALSRHFEFLSASRMAKSYAIWRQSPTARSAVLYLSDAMAHASENARVETVLAHTRMADSNQVHASLLRAMAYQWWTIDRGRQDRADALRAESDDAALDAVFLVTRAFRGCMPTEQETAMLWDNAVEPSGVVATCLAILRIFEADLPGARDAIRVGRDSTLIQLWGKHIELLMRMLGPEAPSLRETVDRARDEAVADLSREGYAIFSYIVALDLELRGHTREQRSVLSSVAAMGRPGRLGRYFFDASMTMLKRNTITDDFRAGVRMPIEGAREILAGPLPWVGNRWEALGIFVGETPEEADTRIAADIDRLMQGRSYLSATHIAAYGTALLGRGECSSLLSQLCREHPVLRYALIGSFATALDAGPIAVASWVEEHPSFEGEYLVERALATYLKTNPDRLDSAELDRLGRLVAARTIIRKQERVVLASLTGREREIARLAGSLSNQEIADRLRLSQRTVENYISQALRKTGCKNRVELSEAVLLSGH</sequence>
<feature type="domain" description="HTH luxR-type" evidence="4">
    <location>
        <begin position="759"/>
        <end position="823"/>
    </location>
</feature>
<dbReference type="GO" id="GO:0003677">
    <property type="term" value="F:DNA binding"/>
    <property type="evidence" value="ECO:0007669"/>
    <property type="project" value="UniProtKB-KW"/>
</dbReference>
<dbReference type="OrthoDB" id="3197423at2"/>
<dbReference type="InterPro" id="IPR000792">
    <property type="entry name" value="Tscrpt_reg_LuxR_C"/>
</dbReference>
<name>A0A3L7ADM6_9MICO</name>